<dbReference type="CDD" id="cd00112">
    <property type="entry name" value="LDLa"/>
    <property type="match status" value="1"/>
</dbReference>
<evidence type="ECO:0000256" key="2">
    <source>
        <dbReference type="PROSITE-ProRule" id="PRU00124"/>
    </source>
</evidence>
<reference evidence="4 5" key="1">
    <citation type="journal article" date="2017" name="Gigascience">
        <title>Genome sequence of the small brown planthopper, Laodelphax striatellus.</title>
        <authorList>
            <person name="Zhu J."/>
            <person name="Jiang F."/>
            <person name="Wang X."/>
            <person name="Yang P."/>
            <person name="Bao Y."/>
            <person name="Zhao W."/>
            <person name="Wang W."/>
            <person name="Lu H."/>
            <person name="Wang Q."/>
            <person name="Cui N."/>
            <person name="Li J."/>
            <person name="Chen X."/>
            <person name="Luo L."/>
            <person name="Yu J."/>
            <person name="Kang L."/>
            <person name="Cui F."/>
        </authorList>
    </citation>
    <scope>NUCLEOTIDE SEQUENCE [LARGE SCALE GENOMIC DNA]</scope>
    <source>
        <strain evidence="4">Lst14</strain>
    </source>
</reference>
<evidence type="ECO:0000313" key="5">
    <source>
        <dbReference type="Proteomes" id="UP000291343"/>
    </source>
</evidence>
<sequence length="270" mass="29693">MSLDHMQNLCKTNFLQRLYRKIDGAELNSQNERNLNCVITFQTHSILQRFMLRFDMMNLDCNDHLFIYDGAHAVGNHKADLSCRNTKQTVGAIFTRTNFVTLKYVTDGWGTESNGFSMVITAVKDPTHTCKDFTCSSQKFCIATDLVCDGINHCADGSDEAISTKCSHTERTLILGMSMTLFVVLVVSGILVVCACVGGVSVCVCRKQAATPPHHPPPSYNTNLPMQQMQGNGTGAGTTIVSKLSGNWHHPAGQMLGYSAARVRLYCQAK</sequence>
<dbReference type="FunCoup" id="A0A482XBG1">
    <property type="interactions" value="121"/>
</dbReference>
<dbReference type="InterPro" id="IPR002172">
    <property type="entry name" value="LDrepeatLR_classA_rpt"/>
</dbReference>
<dbReference type="Pfam" id="PF00057">
    <property type="entry name" value="Ldl_recept_a"/>
    <property type="match status" value="1"/>
</dbReference>
<accession>A0A482XBG1</accession>
<name>A0A482XBG1_LAOST</name>
<dbReference type="SMART" id="SM00192">
    <property type="entry name" value="LDLa"/>
    <property type="match status" value="1"/>
</dbReference>
<dbReference type="Gene3D" id="2.60.120.290">
    <property type="entry name" value="Spermadhesin, CUB domain"/>
    <property type="match status" value="1"/>
</dbReference>
<gene>
    <name evidence="4" type="ORF">LSTR_LSTR001205</name>
</gene>
<dbReference type="AlphaFoldDB" id="A0A482XBG1"/>
<dbReference type="EMBL" id="QKKF02013261">
    <property type="protein sequence ID" value="RZF43027.1"/>
    <property type="molecule type" value="Genomic_DNA"/>
</dbReference>
<proteinExistence type="predicted"/>
<evidence type="ECO:0000313" key="4">
    <source>
        <dbReference type="EMBL" id="RZF43027.1"/>
    </source>
</evidence>
<keyword evidence="5" id="KW-1185">Reference proteome</keyword>
<keyword evidence="1" id="KW-1015">Disulfide bond</keyword>
<evidence type="ECO:0000256" key="1">
    <source>
        <dbReference type="ARBA" id="ARBA00023157"/>
    </source>
</evidence>
<dbReference type="Proteomes" id="UP000291343">
    <property type="component" value="Unassembled WGS sequence"/>
</dbReference>
<dbReference type="InterPro" id="IPR042333">
    <property type="entry name" value="LRAD2/Mig-13-like"/>
</dbReference>
<dbReference type="PROSITE" id="PS01209">
    <property type="entry name" value="LDLRA_1"/>
    <property type="match status" value="1"/>
</dbReference>
<dbReference type="SUPFAM" id="SSF57424">
    <property type="entry name" value="LDL receptor-like module"/>
    <property type="match status" value="1"/>
</dbReference>
<dbReference type="InterPro" id="IPR036055">
    <property type="entry name" value="LDL_receptor-like_sf"/>
</dbReference>
<evidence type="ECO:0008006" key="6">
    <source>
        <dbReference type="Google" id="ProtNLM"/>
    </source>
</evidence>
<evidence type="ECO:0000256" key="3">
    <source>
        <dbReference type="SAM" id="Phobius"/>
    </source>
</evidence>
<feature type="transmembrane region" description="Helical" evidence="3">
    <location>
        <begin position="173"/>
        <end position="200"/>
    </location>
</feature>
<dbReference type="OrthoDB" id="6514358at2759"/>
<dbReference type="InParanoid" id="A0A482XBG1"/>
<dbReference type="Gene3D" id="4.10.400.10">
    <property type="entry name" value="Low-density Lipoprotein Receptor"/>
    <property type="match status" value="1"/>
</dbReference>
<dbReference type="PANTHER" id="PTHR24652">
    <property type="entry name" value="LOW-DENSITY LIPOPROTEIN RECEPTOR CLASS A DOMAIN-CONTAINING PROTEIN 2"/>
    <property type="match status" value="1"/>
</dbReference>
<organism evidence="4 5">
    <name type="scientific">Laodelphax striatellus</name>
    <name type="common">Small brown planthopper</name>
    <name type="synonym">Delphax striatella</name>
    <dbReference type="NCBI Taxonomy" id="195883"/>
    <lineage>
        <taxon>Eukaryota</taxon>
        <taxon>Metazoa</taxon>
        <taxon>Ecdysozoa</taxon>
        <taxon>Arthropoda</taxon>
        <taxon>Hexapoda</taxon>
        <taxon>Insecta</taxon>
        <taxon>Pterygota</taxon>
        <taxon>Neoptera</taxon>
        <taxon>Paraneoptera</taxon>
        <taxon>Hemiptera</taxon>
        <taxon>Auchenorrhyncha</taxon>
        <taxon>Fulgoroidea</taxon>
        <taxon>Delphacidae</taxon>
        <taxon>Criomorphinae</taxon>
        <taxon>Laodelphax</taxon>
    </lineage>
</organism>
<keyword evidence="3" id="KW-0812">Transmembrane</keyword>
<dbReference type="PROSITE" id="PS50068">
    <property type="entry name" value="LDLRA_2"/>
    <property type="match status" value="1"/>
</dbReference>
<dbReference type="SUPFAM" id="SSF49854">
    <property type="entry name" value="Spermadhesin, CUB domain"/>
    <property type="match status" value="1"/>
</dbReference>
<dbReference type="InterPro" id="IPR023415">
    <property type="entry name" value="LDLR_class-A_CS"/>
</dbReference>
<dbReference type="SMR" id="A0A482XBG1"/>
<dbReference type="STRING" id="195883.A0A482XBG1"/>
<comment type="caution">
    <text evidence="2">Lacks conserved residue(s) required for the propagation of feature annotation.</text>
</comment>
<keyword evidence="3" id="KW-1133">Transmembrane helix</keyword>
<protein>
    <recommendedName>
        <fullName evidence="6">CUB domain-containing protein</fullName>
    </recommendedName>
</protein>
<keyword evidence="3" id="KW-0472">Membrane</keyword>
<dbReference type="InterPro" id="IPR035914">
    <property type="entry name" value="Sperma_CUB_dom_sf"/>
</dbReference>
<comment type="caution">
    <text evidence="4">The sequence shown here is derived from an EMBL/GenBank/DDBJ whole genome shotgun (WGS) entry which is preliminary data.</text>
</comment>